<dbReference type="PANTHER" id="PTHR42648:SF27">
    <property type="entry name" value="RNA-DIRECTED DNA POLYMERASE"/>
    <property type="match status" value="1"/>
</dbReference>
<dbReference type="EMBL" id="BQNB010017567">
    <property type="protein sequence ID" value="GJT64690.1"/>
    <property type="molecule type" value="Genomic_DNA"/>
</dbReference>
<keyword evidence="3" id="KW-1185">Reference proteome</keyword>
<feature type="domain" description="Integrase catalytic" evidence="1">
    <location>
        <begin position="1"/>
        <end position="177"/>
    </location>
</feature>
<evidence type="ECO:0000259" key="1">
    <source>
        <dbReference type="PROSITE" id="PS50994"/>
    </source>
</evidence>
<protein>
    <submittedName>
        <fullName evidence="2">Retrotransposon protein, putative, ty1-copia subclass</fullName>
    </submittedName>
</protein>
<reference evidence="2" key="1">
    <citation type="journal article" date="2022" name="Int. J. Mol. Sci.">
        <title>Draft Genome of Tanacetum Coccineum: Genomic Comparison of Closely Related Tanacetum-Family Plants.</title>
        <authorList>
            <person name="Yamashiro T."/>
            <person name="Shiraishi A."/>
            <person name="Nakayama K."/>
            <person name="Satake H."/>
        </authorList>
    </citation>
    <scope>NUCLEOTIDE SEQUENCE</scope>
</reference>
<dbReference type="InterPro" id="IPR001584">
    <property type="entry name" value="Integrase_cat-core"/>
</dbReference>
<dbReference type="Gene3D" id="3.30.420.10">
    <property type="entry name" value="Ribonuclease H-like superfamily/Ribonuclease H"/>
    <property type="match status" value="1"/>
</dbReference>
<dbReference type="InterPro" id="IPR039537">
    <property type="entry name" value="Retrotran_Ty1/copia-like"/>
</dbReference>
<evidence type="ECO:0000313" key="3">
    <source>
        <dbReference type="Proteomes" id="UP001151760"/>
    </source>
</evidence>
<organism evidence="2 3">
    <name type="scientific">Tanacetum coccineum</name>
    <dbReference type="NCBI Taxonomy" id="301880"/>
    <lineage>
        <taxon>Eukaryota</taxon>
        <taxon>Viridiplantae</taxon>
        <taxon>Streptophyta</taxon>
        <taxon>Embryophyta</taxon>
        <taxon>Tracheophyta</taxon>
        <taxon>Spermatophyta</taxon>
        <taxon>Magnoliopsida</taxon>
        <taxon>eudicotyledons</taxon>
        <taxon>Gunneridae</taxon>
        <taxon>Pentapetalae</taxon>
        <taxon>asterids</taxon>
        <taxon>campanulids</taxon>
        <taxon>Asterales</taxon>
        <taxon>Asteraceae</taxon>
        <taxon>Asteroideae</taxon>
        <taxon>Anthemideae</taxon>
        <taxon>Anthemidinae</taxon>
        <taxon>Tanacetum</taxon>
    </lineage>
</organism>
<evidence type="ECO:0000313" key="2">
    <source>
        <dbReference type="EMBL" id="GJT64690.1"/>
    </source>
</evidence>
<sequence>MAHKPFPHQVERAKDILGLIHTDVCGPFRTVLREGASYFITFIDNFSHYGYVYLMKHKREVFETFKVFQNEVDNQLVKKIKAIRSDQGGEYLSHEFVNHMKSYGIISQLTPPYKPQHNEVSERRNQALLYMVQSMMNLTTLPKSVWGYALESAARILNMVPTKKVERTPYDIWHGQAPKLSYLRVWGCEALVK</sequence>
<dbReference type="SUPFAM" id="SSF53098">
    <property type="entry name" value="Ribonuclease H-like"/>
    <property type="match status" value="1"/>
</dbReference>
<proteinExistence type="predicted"/>
<name>A0ABQ5FN23_9ASTR</name>
<accession>A0ABQ5FN23</accession>
<comment type="caution">
    <text evidence="2">The sequence shown here is derived from an EMBL/GenBank/DDBJ whole genome shotgun (WGS) entry which is preliminary data.</text>
</comment>
<gene>
    <name evidence="2" type="ORF">Tco_1016170</name>
</gene>
<dbReference type="InterPro" id="IPR012337">
    <property type="entry name" value="RNaseH-like_sf"/>
</dbReference>
<reference evidence="2" key="2">
    <citation type="submission" date="2022-01" db="EMBL/GenBank/DDBJ databases">
        <authorList>
            <person name="Yamashiro T."/>
            <person name="Shiraishi A."/>
            <person name="Satake H."/>
            <person name="Nakayama K."/>
        </authorList>
    </citation>
    <scope>NUCLEOTIDE SEQUENCE</scope>
</reference>
<dbReference type="PROSITE" id="PS50994">
    <property type="entry name" value="INTEGRASE"/>
    <property type="match status" value="1"/>
</dbReference>
<dbReference type="PANTHER" id="PTHR42648">
    <property type="entry name" value="TRANSPOSASE, PUTATIVE-RELATED"/>
    <property type="match status" value="1"/>
</dbReference>
<dbReference type="Proteomes" id="UP001151760">
    <property type="component" value="Unassembled WGS sequence"/>
</dbReference>
<dbReference type="Pfam" id="PF00665">
    <property type="entry name" value="rve"/>
    <property type="match status" value="1"/>
</dbReference>
<dbReference type="InterPro" id="IPR036397">
    <property type="entry name" value="RNaseH_sf"/>
</dbReference>